<sequence length="126" mass="13512">MVPVYDEPERTWRERLWSWITARVSPYAALLAIAAAVVPIPGIGYGLGPCWGSFLYAMRVTTHPAIAYVVGLGAVAIFGLRVARRLDTGRRAQLLSLTGLSITTVGAIYGVVRPFDIVTALTGVPA</sequence>
<feature type="transmembrane region" description="Helical" evidence="1">
    <location>
        <begin position="24"/>
        <end position="45"/>
    </location>
</feature>
<evidence type="ECO:0000256" key="1">
    <source>
        <dbReference type="SAM" id="Phobius"/>
    </source>
</evidence>
<protein>
    <recommendedName>
        <fullName evidence="4">Integral membrane protein</fullName>
    </recommendedName>
</protein>
<keyword evidence="1" id="KW-0472">Membrane</keyword>
<keyword evidence="1" id="KW-1133">Transmembrane helix</keyword>
<evidence type="ECO:0008006" key="4">
    <source>
        <dbReference type="Google" id="ProtNLM"/>
    </source>
</evidence>
<feature type="transmembrane region" description="Helical" evidence="1">
    <location>
        <begin position="94"/>
        <end position="112"/>
    </location>
</feature>
<proteinExistence type="predicted"/>
<evidence type="ECO:0000313" key="3">
    <source>
        <dbReference type="Proteomes" id="UP000829494"/>
    </source>
</evidence>
<keyword evidence="3" id="KW-1185">Reference proteome</keyword>
<keyword evidence="1" id="KW-0812">Transmembrane</keyword>
<name>A0ABY3Z860_STRRM</name>
<feature type="transmembrane region" description="Helical" evidence="1">
    <location>
        <begin position="65"/>
        <end position="82"/>
    </location>
</feature>
<gene>
    <name evidence="2" type="ORF">SRIMR7_29185</name>
</gene>
<dbReference type="EMBL" id="CP094298">
    <property type="protein sequence ID" value="UNZ06229.1"/>
    <property type="molecule type" value="Genomic_DNA"/>
</dbReference>
<organism evidence="2 3">
    <name type="scientific">Streptomyces rimosus subsp. rimosus</name>
    <dbReference type="NCBI Taxonomy" id="132474"/>
    <lineage>
        <taxon>Bacteria</taxon>
        <taxon>Bacillati</taxon>
        <taxon>Actinomycetota</taxon>
        <taxon>Actinomycetes</taxon>
        <taxon>Kitasatosporales</taxon>
        <taxon>Streptomycetaceae</taxon>
        <taxon>Streptomyces</taxon>
    </lineage>
</organism>
<evidence type="ECO:0000313" key="2">
    <source>
        <dbReference type="EMBL" id="UNZ06229.1"/>
    </source>
</evidence>
<reference evidence="2 3" key="1">
    <citation type="submission" date="2022-03" db="EMBL/GenBank/DDBJ databases">
        <title>Complete genome of Streptomyces rimosus ssp. rimosus R7 (=ATCC 10970).</title>
        <authorList>
            <person name="Beganovic S."/>
            <person name="Ruckert C."/>
            <person name="Busche T."/>
            <person name="Kalinowski J."/>
            <person name="Wittmann C."/>
        </authorList>
    </citation>
    <scope>NUCLEOTIDE SEQUENCE [LARGE SCALE GENOMIC DNA]</scope>
    <source>
        <strain evidence="2 3">R7</strain>
    </source>
</reference>
<accession>A0ABY3Z860</accession>
<dbReference type="Proteomes" id="UP000829494">
    <property type="component" value="Chromosome"/>
</dbReference>